<organism evidence="3">
    <name type="scientific">Mesocestoides corti</name>
    <name type="common">Flatworm</name>
    <dbReference type="NCBI Taxonomy" id="53468"/>
    <lineage>
        <taxon>Eukaryota</taxon>
        <taxon>Metazoa</taxon>
        <taxon>Spiralia</taxon>
        <taxon>Lophotrochozoa</taxon>
        <taxon>Platyhelminthes</taxon>
        <taxon>Cestoda</taxon>
        <taxon>Eucestoda</taxon>
        <taxon>Cyclophyllidea</taxon>
        <taxon>Mesocestoididae</taxon>
        <taxon>Mesocestoides</taxon>
    </lineage>
</organism>
<name>A0A0R3UDI4_MESCO</name>
<protein>
    <submittedName>
        <fullName evidence="1 3">Uncharacterized protein</fullName>
    </submittedName>
</protein>
<dbReference type="AlphaFoldDB" id="A0A0R3UDI4"/>
<proteinExistence type="predicted"/>
<keyword evidence="2" id="KW-1185">Reference proteome</keyword>
<reference evidence="1 2" key="2">
    <citation type="submission" date="2018-10" db="EMBL/GenBank/DDBJ databases">
        <authorList>
            <consortium name="Pathogen Informatics"/>
        </authorList>
    </citation>
    <scope>NUCLEOTIDE SEQUENCE [LARGE SCALE GENOMIC DNA]</scope>
</reference>
<evidence type="ECO:0000313" key="1">
    <source>
        <dbReference type="EMBL" id="VDD78980.1"/>
    </source>
</evidence>
<dbReference type="WBParaSite" id="MCOS_0000498201-mRNA-1">
    <property type="protein sequence ID" value="MCOS_0000498201-mRNA-1"/>
    <property type="gene ID" value="MCOS_0000498201"/>
</dbReference>
<gene>
    <name evidence="1" type="ORF">MCOS_LOCUS4983</name>
</gene>
<reference evidence="3" key="1">
    <citation type="submission" date="2017-02" db="UniProtKB">
        <authorList>
            <consortium name="WormBaseParasite"/>
        </authorList>
    </citation>
    <scope>IDENTIFICATION</scope>
</reference>
<accession>A0A0R3UDI4</accession>
<dbReference type="EMBL" id="UXSR01002962">
    <property type="protein sequence ID" value="VDD78980.1"/>
    <property type="molecule type" value="Genomic_DNA"/>
</dbReference>
<dbReference type="Proteomes" id="UP000267029">
    <property type="component" value="Unassembled WGS sequence"/>
</dbReference>
<sequence>MCLLRLELLSTCSKCRYTFYVSGNAFDLKHSYLTIWLVSRLSKLSDFAVSIGLARHSAMPEKEEEEEAGSA</sequence>
<evidence type="ECO:0000313" key="3">
    <source>
        <dbReference type="WBParaSite" id="MCOS_0000498201-mRNA-1"/>
    </source>
</evidence>
<evidence type="ECO:0000313" key="2">
    <source>
        <dbReference type="Proteomes" id="UP000267029"/>
    </source>
</evidence>